<proteinExistence type="predicted"/>
<dbReference type="AlphaFoldDB" id="A0A4R0X7T4"/>
<evidence type="ECO:0000259" key="4">
    <source>
        <dbReference type="SMART" id="SM00857"/>
    </source>
</evidence>
<dbReference type="Pfam" id="PF00239">
    <property type="entry name" value="Resolvase"/>
    <property type="match status" value="1"/>
</dbReference>
<evidence type="ECO:0000256" key="3">
    <source>
        <dbReference type="SAM" id="Coils"/>
    </source>
</evidence>
<protein>
    <recommendedName>
        <fullName evidence="4">Resolvase/invertase-type recombinase catalytic domain-containing protein</fullName>
    </recommendedName>
</protein>
<reference evidence="5 6" key="1">
    <citation type="submission" date="2017-02" db="EMBL/GenBank/DDBJ databases">
        <title>Paraburkholderia sophoroidis sp. nov. and Paraburkholderia steynii sp. nov. rhizobial symbionts of the fynbos legume Hypocalyptus sophoroides.</title>
        <authorList>
            <person name="Steenkamp E.T."/>
            <person name="Beukes C.W."/>
            <person name="Van Zyl E."/>
            <person name="Avontuur J."/>
            <person name="Chan W.Y."/>
            <person name="Hassen A."/>
            <person name="Palmer M."/>
            <person name="Mthombeni L."/>
            <person name="Phalane F."/>
            <person name="Sereme K."/>
            <person name="Venter S.N."/>
        </authorList>
    </citation>
    <scope>NUCLEOTIDE SEQUENCE [LARGE SCALE GENOMIC DNA]</scope>
    <source>
        <strain evidence="5 6">HC1.1ba</strain>
    </source>
</reference>
<dbReference type="Proteomes" id="UP000294200">
    <property type="component" value="Unassembled WGS sequence"/>
</dbReference>
<keyword evidence="6" id="KW-1185">Reference proteome</keyword>
<keyword evidence="2" id="KW-0233">DNA recombination</keyword>
<dbReference type="PANTHER" id="PTHR30461:SF2">
    <property type="entry name" value="SERINE RECOMBINASE PINE-RELATED"/>
    <property type="match status" value="1"/>
</dbReference>
<feature type="domain" description="Resolvase/invertase-type recombinase catalytic" evidence="4">
    <location>
        <begin position="18"/>
        <end position="183"/>
    </location>
</feature>
<keyword evidence="3" id="KW-0175">Coiled coil</keyword>
<dbReference type="SMART" id="SM00857">
    <property type="entry name" value="Resolvase"/>
    <property type="match status" value="1"/>
</dbReference>
<gene>
    <name evidence="5" type="ORF">BZM27_27550</name>
</gene>
<dbReference type="Gene3D" id="3.90.1750.20">
    <property type="entry name" value="Putative Large Serine Recombinase, Chain B, Domain 2"/>
    <property type="match status" value="1"/>
</dbReference>
<evidence type="ECO:0000313" key="5">
    <source>
        <dbReference type="EMBL" id="TCG06286.1"/>
    </source>
</evidence>
<name>A0A4R0X7T4_9BURK</name>
<dbReference type="Gene3D" id="3.40.50.1390">
    <property type="entry name" value="Resolvase, N-terminal catalytic domain"/>
    <property type="match status" value="1"/>
</dbReference>
<dbReference type="SUPFAM" id="SSF53041">
    <property type="entry name" value="Resolvase-like"/>
    <property type="match status" value="1"/>
</dbReference>
<dbReference type="CDD" id="cd00338">
    <property type="entry name" value="Ser_Recombinase"/>
    <property type="match status" value="1"/>
</dbReference>
<comment type="caution">
    <text evidence="5">The sequence shown here is derived from an EMBL/GenBank/DDBJ whole genome shotgun (WGS) entry which is preliminary data.</text>
</comment>
<feature type="coiled-coil region" evidence="3">
    <location>
        <begin position="402"/>
        <end position="467"/>
    </location>
</feature>
<keyword evidence="1" id="KW-0238">DNA-binding</keyword>
<accession>A0A4R0X7T4</accession>
<dbReference type="InterPro" id="IPR038109">
    <property type="entry name" value="DNA_bind_recomb_sf"/>
</dbReference>
<dbReference type="GO" id="GO:0000150">
    <property type="term" value="F:DNA strand exchange activity"/>
    <property type="evidence" value="ECO:0007669"/>
    <property type="project" value="InterPro"/>
</dbReference>
<dbReference type="PANTHER" id="PTHR30461">
    <property type="entry name" value="DNA-INVERTASE FROM LAMBDOID PROPHAGE"/>
    <property type="match status" value="1"/>
</dbReference>
<dbReference type="InterPro" id="IPR050639">
    <property type="entry name" value="SSR_resolvase"/>
</dbReference>
<evidence type="ECO:0000256" key="1">
    <source>
        <dbReference type="ARBA" id="ARBA00023125"/>
    </source>
</evidence>
<dbReference type="GO" id="GO:0003677">
    <property type="term" value="F:DNA binding"/>
    <property type="evidence" value="ECO:0007669"/>
    <property type="project" value="UniProtKB-KW"/>
</dbReference>
<organism evidence="5 6">
    <name type="scientific">Paraburkholderia steynii</name>
    <dbReference type="NCBI Taxonomy" id="1245441"/>
    <lineage>
        <taxon>Bacteria</taxon>
        <taxon>Pseudomonadati</taxon>
        <taxon>Pseudomonadota</taxon>
        <taxon>Betaproteobacteria</taxon>
        <taxon>Burkholderiales</taxon>
        <taxon>Burkholderiaceae</taxon>
        <taxon>Paraburkholderia</taxon>
    </lineage>
</organism>
<dbReference type="EMBL" id="MWML01000117">
    <property type="protein sequence ID" value="TCG06286.1"/>
    <property type="molecule type" value="Genomic_DNA"/>
</dbReference>
<dbReference type="InterPro" id="IPR036162">
    <property type="entry name" value="Resolvase-like_N_sf"/>
</dbReference>
<sequence length="570" mass="62557">MPATRTTSAPSTSRPPLVYSYLRFSDPRQRAGNSIDRQTEYAATWAVKHGLQLDTSLSLRDEGLSAYHQRHVKKGALGVFLRAVEEGRVPEGSVLIVENLDRLSRAEPIIAQNQLTSIVLSGIRVVTASDDMEYSRESASANPGILFMALGSMLKANLESHDKSKRVSNALLSQCRKWDKGEWRGKLSAGRDPAWVRWDKDEKKFVLEAGQAGAVRQLISYFRQGYSPMRSLELLTESLGNVPPGLSNAARAWVVLGSRMLVGEREVEVKGEKFTLEGYYPPLLTEAEFAELQYLRSQRGRRAGKRQVPGLITGLGICVCGYCGAAMNGQNILNRGRREDGLPQNGHRRIVCGGALAVPKCEAGSCSVVPIERAIMRYCSSQFNLDRLLEGDDHSGPLADKLALARDKAAKTQRRMDNLALALAEDGSGKDGPGAVMKLLHDLEAQRDKELDAVKSLEHELAALRGAAEPAAADAWAALVEGVLQLDHEARTKARQLVADAFSKIVIYQHGYEGDEGQVMRVVLCSKRGVMRELTIDRHSGYPVGDRTFVIAEGVDLAQNFTVAERRRVA</sequence>
<evidence type="ECO:0000256" key="2">
    <source>
        <dbReference type="ARBA" id="ARBA00023172"/>
    </source>
</evidence>
<evidence type="ECO:0000313" key="6">
    <source>
        <dbReference type="Proteomes" id="UP000294200"/>
    </source>
</evidence>
<dbReference type="InterPro" id="IPR006119">
    <property type="entry name" value="Resolv_N"/>
</dbReference>